<accession>A0A9P3Q082</accession>
<reference evidence="8" key="1">
    <citation type="submission" date="2022-07" db="EMBL/GenBank/DDBJ databases">
        <title>The genome of Lyophyllum shimeji provides insight into the initial evolution of ectomycorrhizal fungal genome.</title>
        <authorList>
            <person name="Kobayashi Y."/>
            <person name="Shibata T."/>
            <person name="Hirakawa H."/>
            <person name="Shigenobu S."/>
            <person name="Nishiyama T."/>
            <person name="Yamada A."/>
            <person name="Hasebe M."/>
            <person name="Kawaguchi M."/>
        </authorList>
    </citation>
    <scope>NUCLEOTIDE SEQUENCE</scope>
    <source>
        <strain evidence="8">AT787</strain>
    </source>
</reference>
<evidence type="ECO:0000313" key="8">
    <source>
        <dbReference type="EMBL" id="GLB45230.1"/>
    </source>
</evidence>
<sequence>MALSTSSFSAAVFSDRLERWLRGPLLPAFQREYRLGYLIVSLYFVANCVGFILGGAFNVWFNDRIGFGKIMVIATIIQLAAYTIQPQASIPVMVAANFPDWFGAIPPKRPS</sequence>
<keyword evidence="5 7" id="KW-1133">Transmembrane helix</keyword>
<keyword evidence="6 7" id="KW-0472">Membrane</keyword>
<name>A0A9P3Q082_LYOSH</name>
<comment type="similarity">
    <text evidence="2">Belongs to the major facilitator superfamily.</text>
</comment>
<dbReference type="EMBL" id="BRPK01000020">
    <property type="protein sequence ID" value="GLB45230.1"/>
    <property type="molecule type" value="Genomic_DNA"/>
</dbReference>
<comment type="subcellular location">
    <subcellularLocation>
        <location evidence="1">Endomembrane system</location>
        <topology evidence="1">Multi-pass membrane protein</topology>
    </subcellularLocation>
</comment>
<dbReference type="PANTHER" id="PTHR23514:SF3">
    <property type="entry name" value="BYPASS OF STOP CODON PROTEIN 6"/>
    <property type="match status" value="1"/>
</dbReference>
<dbReference type="Gene3D" id="1.20.1250.20">
    <property type="entry name" value="MFS general substrate transporter like domains"/>
    <property type="match status" value="1"/>
</dbReference>
<dbReference type="OrthoDB" id="413079at2759"/>
<evidence type="ECO:0000256" key="1">
    <source>
        <dbReference type="ARBA" id="ARBA00004127"/>
    </source>
</evidence>
<feature type="transmembrane region" description="Helical" evidence="7">
    <location>
        <begin position="38"/>
        <end position="61"/>
    </location>
</feature>
<evidence type="ECO:0000313" key="9">
    <source>
        <dbReference type="Proteomes" id="UP001063166"/>
    </source>
</evidence>
<keyword evidence="4 7" id="KW-0812">Transmembrane</keyword>
<gene>
    <name evidence="8" type="ORF">LshimejAT787_2001350</name>
</gene>
<keyword evidence="3" id="KW-0813">Transport</keyword>
<dbReference type="PANTHER" id="PTHR23514">
    <property type="entry name" value="BYPASS OF STOP CODON PROTEIN 6"/>
    <property type="match status" value="1"/>
</dbReference>
<organism evidence="8 9">
    <name type="scientific">Lyophyllum shimeji</name>
    <name type="common">Hon-shimeji</name>
    <name type="synonym">Tricholoma shimeji</name>
    <dbReference type="NCBI Taxonomy" id="47721"/>
    <lineage>
        <taxon>Eukaryota</taxon>
        <taxon>Fungi</taxon>
        <taxon>Dikarya</taxon>
        <taxon>Basidiomycota</taxon>
        <taxon>Agaricomycotina</taxon>
        <taxon>Agaricomycetes</taxon>
        <taxon>Agaricomycetidae</taxon>
        <taxon>Agaricales</taxon>
        <taxon>Tricholomatineae</taxon>
        <taxon>Lyophyllaceae</taxon>
        <taxon>Lyophyllum</taxon>
    </lineage>
</organism>
<evidence type="ECO:0000256" key="4">
    <source>
        <dbReference type="ARBA" id="ARBA00022692"/>
    </source>
</evidence>
<evidence type="ECO:0000256" key="5">
    <source>
        <dbReference type="ARBA" id="ARBA00022989"/>
    </source>
</evidence>
<dbReference type="InterPro" id="IPR051788">
    <property type="entry name" value="MFS_Transporter"/>
</dbReference>
<evidence type="ECO:0000256" key="2">
    <source>
        <dbReference type="ARBA" id="ARBA00008335"/>
    </source>
</evidence>
<protein>
    <submittedName>
        <fullName evidence="8">Major facilitator superfamily protein</fullName>
    </submittedName>
</protein>
<dbReference type="AlphaFoldDB" id="A0A9P3Q082"/>
<dbReference type="GO" id="GO:0012505">
    <property type="term" value="C:endomembrane system"/>
    <property type="evidence" value="ECO:0007669"/>
    <property type="project" value="UniProtKB-SubCell"/>
</dbReference>
<dbReference type="GO" id="GO:0016020">
    <property type="term" value="C:membrane"/>
    <property type="evidence" value="ECO:0007669"/>
    <property type="project" value="TreeGrafter"/>
</dbReference>
<dbReference type="SUPFAM" id="SSF103473">
    <property type="entry name" value="MFS general substrate transporter"/>
    <property type="match status" value="1"/>
</dbReference>
<evidence type="ECO:0000256" key="7">
    <source>
        <dbReference type="SAM" id="Phobius"/>
    </source>
</evidence>
<evidence type="ECO:0000256" key="3">
    <source>
        <dbReference type="ARBA" id="ARBA00022448"/>
    </source>
</evidence>
<dbReference type="Proteomes" id="UP001063166">
    <property type="component" value="Unassembled WGS sequence"/>
</dbReference>
<dbReference type="InterPro" id="IPR036259">
    <property type="entry name" value="MFS_trans_sf"/>
</dbReference>
<evidence type="ECO:0000256" key="6">
    <source>
        <dbReference type="ARBA" id="ARBA00023136"/>
    </source>
</evidence>
<proteinExistence type="inferred from homology"/>
<keyword evidence="9" id="KW-1185">Reference proteome</keyword>
<comment type="caution">
    <text evidence="8">The sequence shown here is derived from an EMBL/GenBank/DDBJ whole genome shotgun (WGS) entry which is preliminary data.</text>
</comment>